<name>A0ABQ9X4D0_9EUKA</name>
<accession>A0ABQ9X4D0</accession>
<sequence>MKSLYSTPRDSLAILSEIQPPNTNYHRLMQLASLSELRPLVSIPTLSEDVQSLLRSFFSDPRKYFVEDYESQHTRYQPFEAILCNELLACSIIGCGEAVSAIIISNFPSCLQALPRIPHHPLETQFSFVTFREILEISQEYTDPVERILALMKCLSHEHHHLHWRAGTYCLNLSVQYLQHTVTFLNAHPELTDSFLSSLALSSPPSDTYFRHDRHLNLISVLSQSSSPLFTTLSEQLLDPTFPLRSLLSPRSFTDPASSFLRLASTNPAFFHRLVETHVGDILDHAVSTALDTVRVVSADPSEPHCLDVGRATQNWVLLLTVMAEVKMDLTQKHRYCITHPSSLLTFLLLSTASTNADMSTTAVSVFSNQFGLSRPQTETLLFATSTSFLLSNTFTPRHSQELGKSGHMRLNLKKWIRADPNGYTQI</sequence>
<keyword evidence="2" id="KW-1185">Reference proteome</keyword>
<evidence type="ECO:0000313" key="1">
    <source>
        <dbReference type="EMBL" id="KAK2946636.1"/>
    </source>
</evidence>
<dbReference type="EMBL" id="JARBJD010000223">
    <property type="protein sequence ID" value="KAK2946636.1"/>
    <property type="molecule type" value="Genomic_DNA"/>
</dbReference>
<comment type="caution">
    <text evidence="1">The sequence shown here is derived from an EMBL/GenBank/DDBJ whole genome shotgun (WGS) entry which is preliminary data.</text>
</comment>
<gene>
    <name evidence="1" type="ORF">BLNAU_18472</name>
</gene>
<proteinExistence type="predicted"/>
<organism evidence="1 2">
    <name type="scientific">Blattamonas nauphoetae</name>
    <dbReference type="NCBI Taxonomy" id="2049346"/>
    <lineage>
        <taxon>Eukaryota</taxon>
        <taxon>Metamonada</taxon>
        <taxon>Preaxostyla</taxon>
        <taxon>Oxymonadida</taxon>
        <taxon>Blattamonas</taxon>
    </lineage>
</organism>
<dbReference type="Proteomes" id="UP001281761">
    <property type="component" value="Unassembled WGS sequence"/>
</dbReference>
<protein>
    <submittedName>
        <fullName evidence="1">Uncharacterized protein</fullName>
    </submittedName>
</protein>
<reference evidence="1 2" key="1">
    <citation type="journal article" date="2022" name="bioRxiv">
        <title>Genomics of Preaxostyla Flagellates Illuminates Evolutionary Transitions and the Path Towards Mitochondrial Loss.</title>
        <authorList>
            <person name="Novak L.V.F."/>
            <person name="Treitli S.C."/>
            <person name="Pyrih J."/>
            <person name="Halakuc P."/>
            <person name="Pipaliya S.V."/>
            <person name="Vacek V."/>
            <person name="Brzon O."/>
            <person name="Soukal P."/>
            <person name="Eme L."/>
            <person name="Dacks J.B."/>
            <person name="Karnkowska A."/>
            <person name="Elias M."/>
            <person name="Hampl V."/>
        </authorList>
    </citation>
    <scope>NUCLEOTIDE SEQUENCE [LARGE SCALE GENOMIC DNA]</scope>
    <source>
        <strain evidence="1">NAU3</strain>
        <tissue evidence="1">Gut</tissue>
    </source>
</reference>
<evidence type="ECO:0000313" key="2">
    <source>
        <dbReference type="Proteomes" id="UP001281761"/>
    </source>
</evidence>